<proteinExistence type="predicted"/>
<dbReference type="AlphaFoldDB" id="A0A0F9DT51"/>
<comment type="caution">
    <text evidence="1">The sequence shown here is derived from an EMBL/GenBank/DDBJ whole genome shotgun (WGS) entry which is preliminary data.</text>
</comment>
<dbReference type="EMBL" id="LAZR01027668">
    <property type="protein sequence ID" value="KKL65013.1"/>
    <property type="molecule type" value="Genomic_DNA"/>
</dbReference>
<protein>
    <submittedName>
        <fullName evidence="1">Uncharacterized protein</fullName>
    </submittedName>
</protein>
<organism evidence="1">
    <name type="scientific">marine sediment metagenome</name>
    <dbReference type="NCBI Taxonomy" id="412755"/>
    <lineage>
        <taxon>unclassified sequences</taxon>
        <taxon>metagenomes</taxon>
        <taxon>ecological metagenomes</taxon>
    </lineage>
</organism>
<reference evidence="1" key="1">
    <citation type="journal article" date="2015" name="Nature">
        <title>Complex archaea that bridge the gap between prokaryotes and eukaryotes.</title>
        <authorList>
            <person name="Spang A."/>
            <person name="Saw J.H."/>
            <person name="Jorgensen S.L."/>
            <person name="Zaremba-Niedzwiedzka K."/>
            <person name="Martijn J."/>
            <person name="Lind A.E."/>
            <person name="van Eijk R."/>
            <person name="Schleper C."/>
            <person name="Guy L."/>
            <person name="Ettema T.J."/>
        </authorList>
    </citation>
    <scope>NUCLEOTIDE SEQUENCE</scope>
</reference>
<sequence>MKKLILILLLFPSLLYAADTKVTALTELTAIADADILYVVDDPGGSPLSKKITVVNLFDTIDTSLKLLTILTNETGTGLAVFATSPTFTTSIVMGAADMSEADLEKLDGITNGTAAANKCLVADASIDIDLGTGDFDCTNLVVDGTTNIIGATTLGTAATVAGNLTLYDAGMLTIYEDGDNFNITLVCNSGEAVGLLTGGLDISAALGVTGIVVLGDGGDNFSVASDGIDISTAGAITNAAGIVSTGDIDFGGADLELPQGQTPDTDGDVDLDFTDGSLVVQHGSAHAELAGATDVVMGKLIKSFSATVFAPDGVNDVIPVKPIVSGEFPHGIVVTEVHMVVGTDSNYTIDVENWDDFDTINAGNPSINSTAYTS</sequence>
<name>A0A0F9DT51_9ZZZZ</name>
<feature type="non-terminal residue" evidence="1">
    <location>
        <position position="375"/>
    </location>
</feature>
<evidence type="ECO:0000313" key="1">
    <source>
        <dbReference type="EMBL" id="KKL65013.1"/>
    </source>
</evidence>
<accession>A0A0F9DT51</accession>
<gene>
    <name evidence="1" type="ORF">LCGC14_2159220</name>
</gene>